<comment type="caution">
    <text evidence="8">The sequence shown here is derived from an EMBL/GenBank/DDBJ whole genome shotgun (WGS) entry which is preliminary data.</text>
</comment>
<evidence type="ECO:0000256" key="6">
    <source>
        <dbReference type="SAM" id="SignalP"/>
    </source>
</evidence>
<evidence type="ECO:0000256" key="2">
    <source>
        <dbReference type="ARBA" id="ARBA00022801"/>
    </source>
</evidence>
<feature type="region of interest" description="Disordered" evidence="5">
    <location>
        <begin position="28"/>
        <end position="50"/>
    </location>
</feature>
<feature type="active site" description="Proton donor" evidence="4">
    <location>
        <position position="381"/>
    </location>
</feature>
<dbReference type="PRINTS" id="PR00739">
    <property type="entry name" value="GLHYDRLASE26"/>
</dbReference>
<dbReference type="Pfam" id="PF16990">
    <property type="entry name" value="CBM_35"/>
    <property type="match status" value="1"/>
</dbReference>
<dbReference type="Pfam" id="PF02156">
    <property type="entry name" value="Glyco_hydro_26"/>
    <property type="match status" value="1"/>
</dbReference>
<dbReference type="EMBL" id="ADKM02000018">
    <property type="protein sequence ID" value="EGC04509.1"/>
    <property type="molecule type" value="Genomic_DNA"/>
</dbReference>
<dbReference type="SUPFAM" id="SSF49785">
    <property type="entry name" value="Galactose-binding domain-like"/>
    <property type="match status" value="1"/>
</dbReference>
<dbReference type="SUPFAM" id="SSF51445">
    <property type="entry name" value="(Trans)glycosidases"/>
    <property type="match status" value="1"/>
</dbReference>
<feature type="domain" description="GH26" evidence="7">
    <location>
        <begin position="219"/>
        <end position="538"/>
    </location>
</feature>
<gene>
    <name evidence="8" type="ORF">CUS_7424</name>
</gene>
<name>E9S848_RUMAL</name>
<accession>E9S848</accession>
<keyword evidence="6" id="KW-0732">Signal</keyword>
<protein>
    <submittedName>
        <fullName evidence="8">Glycosyl hydrolase family 26</fullName>
    </submittedName>
</protein>
<dbReference type="InterPro" id="IPR008979">
    <property type="entry name" value="Galactose-bd-like_sf"/>
</dbReference>
<dbReference type="AlphaFoldDB" id="E9S848"/>
<dbReference type="eggNOG" id="COG0803">
    <property type="taxonomic scope" value="Bacteria"/>
</dbReference>
<evidence type="ECO:0000256" key="5">
    <source>
        <dbReference type="SAM" id="MobiDB-lite"/>
    </source>
</evidence>
<evidence type="ECO:0000313" key="9">
    <source>
        <dbReference type="Proteomes" id="UP000004259"/>
    </source>
</evidence>
<dbReference type="STRING" id="246199.CUS_7424"/>
<sequence length="558" mass="62282">MKGNIKKMLAMTLALTISAGLFGCGEDGGKKNDSKAENSSAAESSEVKEKEPVVETIGDFDLSDLTSEYDVPADFELTIEGESGEMVNQSFVMDKAFAGDFSGEGYVAVPEQGDEVTFEVELPAKGSYDIIMTLATDNKGSMNLITVDGNAAVKFRAEDPKFAEVKAESVLIEGGKHTLGVRGDTGHIYLDSLKIVPAPAVDISKFEVTPELCNPNASDNAKRLYSFMRACYGKYTISGQYSGDNEGKDSREFKEIDKRTGKSPAILGLDVGNLGISTMIDHQAGGGDMVPLYAMDWYNNNNGIVTMCWHWHAPSKYLEVNDQPWWRGFYTDSTSFDLGKAMSGEDKEGYDAIVAELDNMAQQLKPLADADVPILWRPLHEAAGDPKYPGKAWFWWGASGKKAYLELYKLMYDKFVNEYQLNNLIWVWNAQNKDWYPGDEYVDIVGYDCYPAEKDSSSQKEYYEFLAECSPTGSKIIAETENGSMFDPDAAFNEGTRWSYFATWNGEFTIKDKQLSEQYTTFDMWDKIYASERVLTLDELPDLKSWPIDLDTYLAENK</sequence>
<dbReference type="PANTHER" id="PTHR40079:SF4">
    <property type="entry name" value="GH26 DOMAIN-CONTAINING PROTEIN-RELATED"/>
    <property type="match status" value="1"/>
</dbReference>
<keyword evidence="2 4" id="KW-0378">Hydrolase</keyword>
<dbReference type="Gene3D" id="3.20.20.80">
    <property type="entry name" value="Glycosidases"/>
    <property type="match status" value="1"/>
</dbReference>
<evidence type="ECO:0000256" key="4">
    <source>
        <dbReference type="PROSITE-ProRule" id="PRU01100"/>
    </source>
</evidence>
<dbReference type="InterPro" id="IPR017853">
    <property type="entry name" value="GH"/>
</dbReference>
<evidence type="ECO:0000256" key="1">
    <source>
        <dbReference type="ARBA" id="ARBA00007754"/>
    </source>
</evidence>
<dbReference type="PANTHER" id="PTHR40079">
    <property type="entry name" value="MANNAN ENDO-1,4-BETA-MANNOSIDASE E-RELATED"/>
    <property type="match status" value="1"/>
</dbReference>
<dbReference type="Proteomes" id="UP000004259">
    <property type="component" value="Unassembled WGS sequence"/>
</dbReference>
<keyword evidence="9" id="KW-1185">Reference proteome</keyword>
<feature type="active site" description="Nucleophile" evidence="4">
    <location>
        <position position="481"/>
    </location>
</feature>
<dbReference type="PROSITE" id="PS51257">
    <property type="entry name" value="PROKAR_LIPOPROTEIN"/>
    <property type="match status" value="1"/>
</dbReference>
<comment type="similarity">
    <text evidence="1 4">Belongs to the glycosyl hydrolase 26 family.</text>
</comment>
<feature type="signal peptide" evidence="6">
    <location>
        <begin position="1"/>
        <end position="23"/>
    </location>
</feature>
<dbReference type="GO" id="GO:0006080">
    <property type="term" value="P:substituted mannan metabolic process"/>
    <property type="evidence" value="ECO:0007669"/>
    <property type="project" value="InterPro"/>
</dbReference>
<dbReference type="InterPro" id="IPR000805">
    <property type="entry name" value="Glyco_hydro_26"/>
</dbReference>
<organism evidence="8 9">
    <name type="scientific">Ruminococcus albus 8</name>
    <dbReference type="NCBI Taxonomy" id="246199"/>
    <lineage>
        <taxon>Bacteria</taxon>
        <taxon>Bacillati</taxon>
        <taxon>Bacillota</taxon>
        <taxon>Clostridia</taxon>
        <taxon>Eubacteriales</taxon>
        <taxon>Oscillospiraceae</taxon>
        <taxon>Ruminococcus</taxon>
    </lineage>
</organism>
<dbReference type="Gene3D" id="2.60.120.260">
    <property type="entry name" value="Galactose-binding domain-like"/>
    <property type="match status" value="1"/>
</dbReference>
<dbReference type="InterPro" id="IPR022790">
    <property type="entry name" value="GH26_dom"/>
</dbReference>
<keyword evidence="3 4" id="KW-0326">Glycosidase</keyword>
<dbReference type="PROSITE" id="PS51764">
    <property type="entry name" value="GH26"/>
    <property type="match status" value="1"/>
</dbReference>
<dbReference type="InterPro" id="IPR005084">
    <property type="entry name" value="CBM6"/>
</dbReference>
<dbReference type="OrthoDB" id="9802773at2"/>
<dbReference type="eggNOG" id="COG4124">
    <property type="taxonomic scope" value="Bacteria"/>
</dbReference>
<evidence type="ECO:0000256" key="3">
    <source>
        <dbReference type="ARBA" id="ARBA00023295"/>
    </source>
</evidence>
<dbReference type="GO" id="GO:0030246">
    <property type="term" value="F:carbohydrate binding"/>
    <property type="evidence" value="ECO:0007669"/>
    <property type="project" value="InterPro"/>
</dbReference>
<evidence type="ECO:0000313" key="8">
    <source>
        <dbReference type="EMBL" id="EGC04509.1"/>
    </source>
</evidence>
<proteinExistence type="inferred from homology"/>
<evidence type="ECO:0000259" key="7">
    <source>
        <dbReference type="PROSITE" id="PS51764"/>
    </source>
</evidence>
<dbReference type="GO" id="GO:0016985">
    <property type="term" value="F:mannan endo-1,4-beta-mannosidase activity"/>
    <property type="evidence" value="ECO:0007669"/>
    <property type="project" value="InterPro"/>
</dbReference>
<feature type="chain" id="PRO_5038849683" evidence="6">
    <location>
        <begin position="24"/>
        <end position="558"/>
    </location>
</feature>
<dbReference type="RefSeq" id="WP_002846949.1">
    <property type="nucleotide sequence ID" value="NZ_ADKM02000018.1"/>
</dbReference>
<reference evidence="8 9" key="1">
    <citation type="submission" date="2011-02" db="EMBL/GenBank/DDBJ databases">
        <authorList>
            <person name="Nelson K.E."/>
            <person name="Sutton G."/>
            <person name="Torralba M."/>
            <person name="Durkin S."/>
            <person name="Harkins D."/>
            <person name="Montgomery R."/>
            <person name="Ziemer C."/>
            <person name="Klaassens E."/>
            <person name="Ocuiv P."/>
            <person name="Morrison M."/>
        </authorList>
    </citation>
    <scope>NUCLEOTIDE SEQUENCE [LARGE SCALE GENOMIC DNA]</scope>
    <source>
        <strain evidence="8 9">8</strain>
    </source>
</reference>